<evidence type="ECO:0000313" key="3">
    <source>
        <dbReference type="EMBL" id="QQD17602.1"/>
    </source>
</evidence>
<dbReference type="InterPro" id="IPR018677">
    <property type="entry name" value="DUF2157"/>
</dbReference>
<feature type="transmembrane region" description="Helical" evidence="1">
    <location>
        <begin position="375"/>
        <end position="391"/>
    </location>
</feature>
<feature type="transmembrane region" description="Helical" evidence="1">
    <location>
        <begin position="257"/>
        <end position="277"/>
    </location>
</feature>
<reference evidence="3 4" key="1">
    <citation type="submission" date="2020-12" db="EMBL/GenBank/DDBJ databases">
        <authorList>
            <person name="Shan Y."/>
        </authorList>
    </citation>
    <scope>NUCLEOTIDE SEQUENCE [LARGE SCALE GENOMIC DNA]</scope>
    <source>
        <strain evidence="4">csc3.9</strain>
    </source>
</reference>
<evidence type="ECO:0000313" key="4">
    <source>
        <dbReference type="Proteomes" id="UP000596063"/>
    </source>
</evidence>
<feature type="transmembrane region" description="Helical" evidence="1">
    <location>
        <begin position="397"/>
        <end position="416"/>
    </location>
</feature>
<dbReference type="Pfam" id="PF09925">
    <property type="entry name" value="DUF2157"/>
    <property type="match status" value="1"/>
</dbReference>
<feature type="transmembrane region" description="Helical" evidence="1">
    <location>
        <begin position="227"/>
        <end position="245"/>
    </location>
</feature>
<accession>A0A7T4UPI4</accession>
<feature type="transmembrane region" description="Helical" evidence="1">
    <location>
        <begin position="109"/>
        <end position="129"/>
    </location>
</feature>
<dbReference type="EMBL" id="CP066167">
    <property type="protein sequence ID" value="QQD17602.1"/>
    <property type="molecule type" value="Genomic_DNA"/>
</dbReference>
<dbReference type="AlphaFoldDB" id="A0A7T4UPI4"/>
<feature type="domain" description="DUF2157" evidence="2">
    <location>
        <begin position="14"/>
        <end position="155"/>
    </location>
</feature>
<feature type="transmembrane region" description="Helical" evidence="1">
    <location>
        <begin position="346"/>
        <end position="363"/>
    </location>
</feature>
<name>A0A7T4UPI4_9GAMM</name>
<keyword evidence="1" id="KW-0812">Transmembrane</keyword>
<proteinExistence type="predicted"/>
<keyword evidence="4" id="KW-1185">Reference proteome</keyword>
<dbReference type="Proteomes" id="UP000596063">
    <property type="component" value="Chromosome"/>
</dbReference>
<evidence type="ECO:0000256" key="1">
    <source>
        <dbReference type="SAM" id="Phobius"/>
    </source>
</evidence>
<feature type="transmembrane region" description="Helical" evidence="1">
    <location>
        <begin position="289"/>
        <end position="309"/>
    </location>
</feature>
<dbReference type="RefSeq" id="WP_198569101.1">
    <property type="nucleotide sequence ID" value="NZ_CP066167.1"/>
</dbReference>
<feature type="transmembrane region" description="Helical" evidence="1">
    <location>
        <begin position="80"/>
        <end position="97"/>
    </location>
</feature>
<keyword evidence="1" id="KW-1133">Transmembrane helix</keyword>
<gene>
    <name evidence="3" type="ORF">I6N98_14775</name>
</gene>
<keyword evidence="1" id="KW-0472">Membrane</keyword>
<protein>
    <submittedName>
        <fullName evidence="3">DUF2157 domain-containing protein</fullName>
    </submittedName>
</protein>
<feature type="transmembrane region" description="Helical" evidence="1">
    <location>
        <begin position="321"/>
        <end position="340"/>
    </location>
</feature>
<feature type="transmembrane region" description="Helical" evidence="1">
    <location>
        <begin position="204"/>
        <end position="221"/>
    </location>
</feature>
<organism evidence="3 4">
    <name type="scientific">Spongiibacter nanhainus</name>
    <dbReference type="NCBI Taxonomy" id="2794344"/>
    <lineage>
        <taxon>Bacteria</taxon>
        <taxon>Pseudomonadati</taxon>
        <taxon>Pseudomonadota</taxon>
        <taxon>Gammaproteobacteria</taxon>
        <taxon>Cellvibrionales</taxon>
        <taxon>Spongiibacteraceae</taxon>
        <taxon>Spongiibacter</taxon>
    </lineage>
</organism>
<dbReference type="KEGG" id="snan:I6N98_14775"/>
<evidence type="ECO:0000259" key="2">
    <source>
        <dbReference type="Pfam" id="PF09925"/>
    </source>
</evidence>
<sequence>MPDSKLWMRSEIAQWLREGLISDEQAERLLARYPDTPAVEPGDGNWGKAIFAAIGALLIGAGVILVFAYNWSAMSRYSKLSVILGALLLAHLAGWIWRRRDQGSRLGESLHVLGTMLFGAGIWLIAQIYHIDAHYPDGFWLWGLGALAMAWALPSVLHGLLATALLLVWTVMESADFGRAVLWGGALIAVAILPLAYRLRSPSLLSLALLVLPAALGLDIWRLEDSALYLSVALLAASYLLLAPWLSQGPWPLSGNVCYRTGLLYWVLILFVGSFISDLEQLGFDGGPAAVYVAVLSVFCLGALLLRLFSPRSRPGTGLAWLEVGVVTLPLLAIALSVLVEATDPLLQLVCNVAILAISLALIYSGTESVRGQRVVVGCGILTALAVARFGDLFTSLLSRAGVFLLLGAALFVVGLRFSRQQTRRKLEKPNA</sequence>
<feature type="transmembrane region" description="Helical" evidence="1">
    <location>
        <begin position="49"/>
        <end position="68"/>
    </location>
</feature>
<feature type="transmembrane region" description="Helical" evidence="1">
    <location>
        <begin position="141"/>
        <end position="168"/>
    </location>
</feature>
<feature type="transmembrane region" description="Helical" evidence="1">
    <location>
        <begin position="180"/>
        <end position="197"/>
    </location>
</feature>